<dbReference type="Pfam" id="PF25597">
    <property type="entry name" value="SH3_retrovirus"/>
    <property type="match status" value="1"/>
</dbReference>
<feature type="domain" description="Retroviral polymerase SH3-like" evidence="2">
    <location>
        <begin position="33"/>
        <end position="95"/>
    </location>
</feature>
<dbReference type="InterPro" id="IPR043502">
    <property type="entry name" value="DNA/RNA_pol_sf"/>
</dbReference>
<organism evidence="3 4">
    <name type="scientific">Cuscuta epithymum</name>
    <dbReference type="NCBI Taxonomy" id="186058"/>
    <lineage>
        <taxon>Eukaryota</taxon>
        <taxon>Viridiplantae</taxon>
        <taxon>Streptophyta</taxon>
        <taxon>Embryophyta</taxon>
        <taxon>Tracheophyta</taxon>
        <taxon>Spermatophyta</taxon>
        <taxon>Magnoliopsida</taxon>
        <taxon>eudicotyledons</taxon>
        <taxon>Gunneridae</taxon>
        <taxon>Pentapetalae</taxon>
        <taxon>asterids</taxon>
        <taxon>lamiids</taxon>
        <taxon>Solanales</taxon>
        <taxon>Convolvulaceae</taxon>
        <taxon>Cuscuteae</taxon>
        <taxon>Cuscuta</taxon>
        <taxon>Cuscuta subgen. Cuscuta</taxon>
    </lineage>
</organism>
<evidence type="ECO:0000313" key="4">
    <source>
        <dbReference type="Proteomes" id="UP001152523"/>
    </source>
</evidence>
<dbReference type="Pfam" id="PF07727">
    <property type="entry name" value="RVT_2"/>
    <property type="match status" value="1"/>
</dbReference>
<dbReference type="CDD" id="cd09272">
    <property type="entry name" value="RNase_HI_RT_Ty1"/>
    <property type="match status" value="1"/>
</dbReference>
<dbReference type="PANTHER" id="PTHR11439:SF498">
    <property type="entry name" value="DNAK FAMILY PROTEIN"/>
    <property type="match status" value="1"/>
</dbReference>
<dbReference type="EMBL" id="CAMAPF010000005">
    <property type="protein sequence ID" value="CAH9054112.1"/>
    <property type="molecule type" value="Genomic_DNA"/>
</dbReference>
<evidence type="ECO:0000259" key="1">
    <source>
        <dbReference type="Pfam" id="PF07727"/>
    </source>
</evidence>
<dbReference type="PANTHER" id="PTHR11439">
    <property type="entry name" value="GAG-POL-RELATED RETROTRANSPOSON"/>
    <property type="match status" value="1"/>
</dbReference>
<dbReference type="Proteomes" id="UP001152523">
    <property type="component" value="Unassembled WGS sequence"/>
</dbReference>
<accession>A0AAV0BX10</accession>
<proteinExistence type="predicted"/>
<dbReference type="InterPro" id="IPR057670">
    <property type="entry name" value="SH3_retrovirus"/>
</dbReference>
<evidence type="ECO:0000259" key="2">
    <source>
        <dbReference type="Pfam" id="PF25597"/>
    </source>
</evidence>
<sequence>MNRVPSLAISNQIPFQVLHKVIPNLDNLKVFGCLCYASTLPSSRHKLSSRAKKCIFVGYTGSHKGYRLYDMNSGGFLVSRDVDFYETIFPFQNIKSQTTHETDLSLPVLDYNDCMEYSEEHTGTSNPSCDHHVLEDTSGHLQHDAEQSVTVAEPSVTVAEPLRRSSRIRHVPVKLKDYDCSKNKLRHTTPYSISSFISYKGVSSSQRIFVASISASKEPRSYNEAIQHVEWKNAMQAEICALEENKTWILTSLPPGKKAIGCKWIYKVKYKSDGSIERYKARLVAKGYTQQPGVDYTETFSPVARITTIRTLLAVAAAKNWHLHQMDINNAFLHGDLNEEVYMTLPPGFQSKDSQIVCKLLRSLYGLKQASRQWNAKLTSALLDKGFLQSTADPSLFIRKTDNCFIALLVYVDDIIAASTDLIAIQDIKDFLHTTFKIKDLGQLKFFLGLEVARSTHGINLCQRKYTLDILQEMGYLDCKPAKSPIVAGTRLVQTTDNVLNDVGAYRRLVGRLLYLSATRPDIAFAVQQLSQFVDKPSSLHLMAAQRVLRFLKGAPGKGLHFPAKSNYNTQAFADSDWGGCLETRKSITGYCVFLDKALISWKSKKQTTIARSSSEAEYRALAAVTCEIQWLKYLYQDLGIHETKAAVVFCDNQSAIAIAENPVFHERTKHIEIDCHIIREKVQKGVIKLLYVPSAHQVADGFTKSLSTPQFLLFQSKLGFRDIYTPAYGGVLSNKNDELSIEEL</sequence>
<feature type="domain" description="Reverse transcriptase Ty1/copia-type" evidence="1">
    <location>
        <begin position="245"/>
        <end position="487"/>
    </location>
</feature>
<reference evidence="3" key="1">
    <citation type="submission" date="2022-07" db="EMBL/GenBank/DDBJ databases">
        <authorList>
            <person name="Macas J."/>
            <person name="Novak P."/>
            <person name="Neumann P."/>
        </authorList>
    </citation>
    <scope>NUCLEOTIDE SEQUENCE</scope>
</reference>
<dbReference type="AlphaFoldDB" id="A0AAV0BX10"/>
<dbReference type="SUPFAM" id="SSF56672">
    <property type="entry name" value="DNA/RNA polymerases"/>
    <property type="match status" value="1"/>
</dbReference>
<gene>
    <name evidence="3" type="ORF">CEPIT_LOCUS615</name>
</gene>
<evidence type="ECO:0008006" key="5">
    <source>
        <dbReference type="Google" id="ProtNLM"/>
    </source>
</evidence>
<keyword evidence="4" id="KW-1185">Reference proteome</keyword>
<dbReference type="InterPro" id="IPR013103">
    <property type="entry name" value="RVT_2"/>
</dbReference>
<name>A0AAV0BX10_9ASTE</name>
<protein>
    <recommendedName>
        <fullName evidence="5">Reverse transcriptase Ty1/copia-type domain-containing protein</fullName>
    </recommendedName>
</protein>
<comment type="caution">
    <text evidence="3">The sequence shown here is derived from an EMBL/GenBank/DDBJ whole genome shotgun (WGS) entry which is preliminary data.</text>
</comment>
<evidence type="ECO:0000313" key="3">
    <source>
        <dbReference type="EMBL" id="CAH9054112.1"/>
    </source>
</evidence>